<evidence type="ECO:0000313" key="4">
    <source>
        <dbReference type="Proteomes" id="UP001190465"/>
    </source>
</evidence>
<keyword evidence="1" id="KW-0732">Signal</keyword>
<reference evidence="3 4" key="1">
    <citation type="submission" date="2023-08" db="EMBL/GenBank/DDBJ databases">
        <authorList>
            <person name="Folkvardsen B D."/>
            <person name="Norman A."/>
        </authorList>
    </citation>
    <scope>NUCLEOTIDE SEQUENCE [LARGE SCALE GENOMIC DNA]</scope>
    <source>
        <strain evidence="3 4">Mu0053</strain>
    </source>
</reference>
<dbReference type="PANTHER" id="PTHR33371:SF15">
    <property type="entry name" value="LIPOPROTEIN LPRN"/>
    <property type="match status" value="1"/>
</dbReference>
<gene>
    <name evidence="3" type="ORF">MU0053_001688</name>
</gene>
<keyword evidence="4" id="KW-1185">Reference proteome</keyword>
<protein>
    <submittedName>
        <fullName evidence="3">MlaD family protein</fullName>
    </submittedName>
</protein>
<dbReference type="InterPro" id="IPR052336">
    <property type="entry name" value="MlaD_Phospholipid_Transporter"/>
</dbReference>
<evidence type="ECO:0000259" key="2">
    <source>
        <dbReference type="Pfam" id="PF02470"/>
    </source>
</evidence>
<dbReference type="PANTHER" id="PTHR33371">
    <property type="entry name" value="INTERMEMBRANE PHOSPHOLIPID TRANSPORT SYSTEM BINDING PROTEIN MLAD-RELATED"/>
    <property type="match status" value="1"/>
</dbReference>
<feature type="chain" id="PRO_5046571698" evidence="1">
    <location>
        <begin position="23"/>
        <end position="331"/>
    </location>
</feature>
<dbReference type="PROSITE" id="PS51257">
    <property type="entry name" value="PROKAR_LIPOPROTEIN"/>
    <property type="match status" value="1"/>
</dbReference>
<dbReference type="RefSeq" id="WP_308481901.1">
    <property type="nucleotide sequence ID" value="NZ_OY726397.1"/>
</dbReference>
<dbReference type="EMBL" id="OY726397">
    <property type="protein sequence ID" value="CAJ1500504.1"/>
    <property type="molecule type" value="Genomic_DNA"/>
</dbReference>
<dbReference type="Pfam" id="PF02470">
    <property type="entry name" value="MlaD"/>
    <property type="match status" value="1"/>
</dbReference>
<dbReference type="Proteomes" id="UP001190465">
    <property type="component" value="Chromosome"/>
</dbReference>
<proteinExistence type="predicted"/>
<evidence type="ECO:0000313" key="3">
    <source>
        <dbReference type="EMBL" id="CAJ1500504.1"/>
    </source>
</evidence>
<evidence type="ECO:0000256" key="1">
    <source>
        <dbReference type="SAM" id="SignalP"/>
    </source>
</evidence>
<accession>A0ABM9LK70</accession>
<name>A0ABM9LK70_9MYCO</name>
<organism evidence="3 4">
    <name type="scientific">[Mycobacterium] burgundiense</name>
    <dbReference type="NCBI Taxonomy" id="3064286"/>
    <lineage>
        <taxon>Bacteria</taxon>
        <taxon>Bacillati</taxon>
        <taxon>Actinomycetota</taxon>
        <taxon>Actinomycetes</taxon>
        <taxon>Mycobacteriales</taxon>
        <taxon>Mycobacteriaceae</taxon>
        <taxon>Mycolicibacterium</taxon>
    </lineage>
</organism>
<feature type="signal peptide" evidence="1">
    <location>
        <begin position="1"/>
        <end position="22"/>
    </location>
</feature>
<dbReference type="InterPro" id="IPR003399">
    <property type="entry name" value="Mce/MlaD"/>
</dbReference>
<feature type="domain" description="Mce/MlaD" evidence="2">
    <location>
        <begin position="38"/>
        <end position="112"/>
    </location>
</feature>
<sequence>MKRQITRTALALAGVVALSSCAVLDVNSLPQPGNSYRDGYDITLEFEDVLNLPDRARVAFNGVTVGVVTGVTMTSRHVDVTARIGSGVAVPSNAQAALEQATVLGDIYVAIAEPESGDPPAPALGPRDRIPVAQTTSPPQLEDTLASLAAFVGSGSVQRAQNTVVRINRLTPPSDEVRRLSSRVVTNLSDLSDNIDQVDKLLDGVSHMGEMWHSRIPQIELLLSPRGQLSLERIVIPANTISRLLPGVGSVAAGGFWLVPFLNSMAETVGTVQRSKINFEEEIPKYRRLLTDFFIPQDKYPAINITSIVAPDGREMSGDVQDVLRILGAVP</sequence>